<gene>
    <name evidence="2" type="ORF">Agub_g11904</name>
</gene>
<evidence type="ECO:0000256" key="1">
    <source>
        <dbReference type="SAM" id="MobiDB-lite"/>
    </source>
</evidence>
<feature type="region of interest" description="Disordered" evidence="1">
    <location>
        <begin position="240"/>
        <end position="285"/>
    </location>
</feature>
<protein>
    <submittedName>
        <fullName evidence="2">Uncharacterized protein</fullName>
    </submittedName>
</protein>
<evidence type="ECO:0000313" key="2">
    <source>
        <dbReference type="EMBL" id="GFR49746.1"/>
    </source>
</evidence>
<proteinExistence type="predicted"/>
<feature type="region of interest" description="Disordered" evidence="1">
    <location>
        <begin position="17"/>
        <end position="163"/>
    </location>
</feature>
<keyword evidence="3" id="KW-1185">Reference proteome</keyword>
<reference evidence="2 3" key="1">
    <citation type="journal article" date="2021" name="Sci. Rep.">
        <title>Genome sequencing of the multicellular alga Astrephomene provides insights into convergent evolution of germ-soma differentiation.</title>
        <authorList>
            <person name="Yamashita S."/>
            <person name="Yamamoto K."/>
            <person name="Matsuzaki R."/>
            <person name="Suzuki S."/>
            <person name="Yamaguchi H."/>
            <person name="Hirooka S."/>
            <person name="Minakuchi Y."/>
            <person name="Miyagishima S."/>
            <person name="Kawachi M."/>
            <person name="Toyoda A."/>
            <person name="Nozaki H."/>
        </authorList>
    </citation>
    <scope>NUCLEOTIDE SEQUENCE [LARGE SCALE GENOMIC DNA]</scope>
    <source>
        <strain evidence="2 3">NIES-4017</strain>
    </source>
</reference>
<dbReference type="Proteomes" id="UP001054857">
    <property type="component" value="Unassembled WGS sequence"/>
</dbReference>
<organism evidence="2 3">
    <name type="scientific">Astrephomene gubernaculifera</name>
    <dbReference type="NCBI Taxonomy" id="47775"/>
    <lineage>
        <taxon>Eukaryota</taxon>
        <taxon>Viridiplantae</taxon>
        <taxon>Chlorophyta</taxon>
        <taxon>core chlorophytes</taxon>
        <taxon>Chlorophyceae</taxon>
        <taxon>CS clade</taxon>
        <taxon>Chlamydomonadales</taxon>
        <taxon>Astrephomenaceae</taxon>
        <taxon>Astrephomene</taxon>
    </lineage>
</organism>
<dbReference type="EMBL" id="BMAR01000032">
    <property type="protein sequence ID" value="GFR49746.1"/>
    <property type="molecule type" value="Genomic_DNA"/>
</dbReference>
<feature type="compositionally biased region" description="Pro residues" evidence="1">
    <location>
        <begin position="128"/>
        <end position="144"/>
    </location>
</feature>
<sequence length="285" mass="30947">MTRYEHCGAAIALPTAPAWSFGTRHHPGDPPPGPGTGKYPGAADTWAAGTAPFGRAPPPQDRPSQFSSAPYTGGRYLRPDYLSQNPKGPAWGFGQRTGKPENGNPGVGFYSPRTDTFQFPKQQHAVWGPPPRRPPSAPTRPRPLAPIDRHAPKPKPVSALPGATFKGKYQPAPLTDSPGPCYYPCCGEHCCDMCEKYKGISFGIKHHIHEEPPVPPPDYYHMGCSTLGAAAAGCISPSRSRSHTHLHASSGLDTASRYDHTLPHSNHLRRPTRRDYEHFSAGLRQ</sequence>
<evidence type="ECO:0000313" key="3">
    <source>
        <dbReference type="Proteomes" id="UP001054857"/>
    </source>
</evidence>
<dbReference type="AlphaFoldDB" id="A0AAD3HR06"/>
<comment type="caution">
    <text evidence="2">The sequence shown here is derived from an EMBL/GenBank/DDBJ whole genome shotgun (WGS) entry which is preliminary data.</text>
</comment>
<accession>A0AAD3HR06</accession>
<name>A0AAD3HR06_9CHLO</name>